<feature type="region of interest" description="Disordered" evidence="1">
    <location>
        <begin position="1"/>
        <end position="153"/>
    </location>
</feature>
<protein>
    <submittedName>
        <fullName evidence="2">Uncharacterized protein</fullName>
    </submittedName>
</protein>
<sequence length="430" mass="48037">MPVLKTSAIQRRSPFGLVDFVHPPVPMVSTRSKEYDEPAPGEKRSPQDESHKSPKKQKTEKEGRLEVGHDGEVGLKRETSGSPRKAKHHAEEPHGGKHEKEHREGGDKHAGDEKTHDAKGTEEGEPKQENDPVDNKGQVTSSGDETQEPSHGTLESGHIYFLYRPKIETEEVDSVDDVSKFHILLIPKSAPHDKGHYHRIIEVGKKKLPDPGAKRQVIWGLVGAVGTDPTAFKTAFGAYDYETKTRGTRHQPAARPAARGHYILHSPRDELADDPNRHRQRDYKMLLAYEITTPTHEHFGNVQEELGIQEKGAVILQVKDPNIADTNNPRAAHMPREKKAHFPPQLQGLFHDRRWIPANPPALLDYKGAEILLVSSPHKLEESLGKNGEKVEDELDHEAKQEQVGVQGALKELGLSKKDVEIEALEGHWA</sequence>
<proteinExistence type="predicted"/>
<feature type="non-terminal residue" evidence="2">
    <location>
        <position position="430"/>
    </location>
</feature>
<evidence type="ECO:0000256" key="1">
    <source>
        <dbReference type="SAM" id="MobiDB-lite"/>
    </source>
</evidence>
<comment type="caution">
    <text evidence="2">The sequence shown here is derived from an EMBL/GenBank/DDBJ whole genome shotgun (WGS) entry which is preliminary data.</text>
</comment>
<gene>
    <name evidence="2" type="ORF">DB88DRAFT_478140</name>
</gene>
<dbReference type="PANTHER" id="PTHR34776:SF1">
    <property type="entry name" value="F17F16.3 PROTEIN"/>
    <property type="match status" value="1"/>
</dbReference>
<organism evidence="2 3">
    <name type="scientific">Papiliotrema laurentii</name>
    <name type="common">Cryptococcus laurentii</name>
    <dbReference type="NCBI Taxonomy" id="5418"/>
    <lineage>
        <taxon>Eukaryota</taxon>
        <taxon>Fungi</taxon>
        <taxon>Dikarya</taxon>
        <taxon>Basidiomycota</taxon>
        <taxon>Agaricomycotina</taxon>
        <taxon>Tremellomycetes</taxon>
        <taxon>Tremellales</taxon>
        <taxon>Rhynchogastremaceae</taxon>
        <taxon>Papiliotrema</taxon>
    </lineage>
</organism>
<dbReference type="AlphaFoldDB" id="A0AAD9FWF9"/>
<dbReference type="PANTHER" id="PTHR34776">
    <property type="entry name" value="F17F16.3 PROTEIN"/>
    <property type="match status" value="1"/>
</dbReference>
<name>A0AAD9FWF9_PAPLA</name>
<evidence type="ECO:0000313" key="2">
    <source>
        <dbReference type="EMBL" id="KAK1927468.1"/>
    </source>
</evidence>
<evidence type="ECO:0000313" key="3">
    <source>
        <dbReference type="Proteomes" id="UP001182556"/>
    </source>
</evidence>
<reference evidence="2" key="1">
    <citation type="submission" date="2023-02" db="EMBL/GenBank/DDBJ databases">
        <title>Identification and recombinant expression of a fungal hydrolase from Papiliotrema laurentii that hydrolyzes apple cutin and clears colloidal polyester polyurethane.</title>
        <authorList>
            <consortium name="DOE Joint Genome Institute"/>
            <person name="Roman V.A."/>
            <person name="Bojanowski C."/>
            <person name="Crable B.R."/>
            <person name="Wagner D.N."/>
            <person name="Hung C.S."/>
            <person name="Nadeau L.J."/>
            <person name="Schratz L."/>
            <person name="Haridas S."/>
            <person name="Pangilinan J."/>
            <person name="Lipzen A."/>
            <person name="Na H."/>
            <person name="Yan M."/>
            <person name="Ng V."/>
            <person name="Grigoriev I.V."/>
            <person name="Spatafora J.W."/>
            <person name="Barlow D."/>
            <person name="Biffinger J."/>
            <person name="Kelley-Loughnane N."/>
            <person name="Varaljay V.A."/>
            <person name="Crookes-Goodson W.J."/>
        </authorList>
    </citation>
    <scope>NUCLEOTIDE SEQUENCE</scope>
    <source>
        <strain evidence="2">5307AH</strain>
    </source>
</reference>
<accession>A0AAD9FWF9</accession>
<feature type="compositionally biased region" description="Basic and acidic residues" evidence="1">
    <location>
        <begin position="89"/>
        <end position="134"/>
    </location>
</feature>
<feature type="compositionally biased region" description="Basic and acidic residues" evidence="1">
    <location>
        <begin position="31"/>
        <end position="79"/>
    </location>
</feature>
<keyword evidence="3" id="KW-1185">Reference proteome</keyword>
<dbReference type="EMBL" id="JAODAN010000001">
    <property type="protein sequence ID" value="KAK1927468.1"/>
    <property type="molecule type" value="Genomic_DNA"/>
</dbReference>
<dbReference type="Proteomes" id="UP001182556">
    <property type="component" value="Unassembled WGS sequence"/>
</dbReference>